<comment type="catalytic activity">
    <reaction evidence="1">
        <text>Thiol-dependent hydrolysis of ester, thioester, amide, peptide and isopeptide bonds formed by the C-terminal Gly of ubiquitin (a 76-residue protein attached to proteins as an intracellular targeting signal).</text>
        <dbReference type="EC" id="3.4.19.12"/>
    </reaction>
</comment>
<dbReference type="SUPFAM" id="SSF144232">
    <property type="entry name" value="HIT/MYND zinc finger-like"/>
    <property type="match status" value="1"/>
</dbReference>
<dbReference type="InterPro" id="IPR001394">
    <property type="entry name" value="Peptidase_C19_UCH"/>
</dbReference>
<dbReference type="GO" id="GO:0004843">
    <property type="term" value="F:cysteine-type deubiquitinase activity"/>
    <property type="evidence" value="ECO:0007669"/>
    <property type="project" value="UniProtKB-EC"/>
</dbReference>
<protein>
    <recommendedName>
        <fullName evidence="3">ubiquitinyl hydrolase 1</fullName>
        <ecNumber evidence="3">3.4.19.12</ecNumber>
    </recommendedName>
</protein>
<keyword evidence="6 11" id="KW-0863">Zinc-finger</keyword>
<dbReference type="InterPro" id="IPR038765">
    <property type="entry name" value="Papain-like_cys_pep_sf"/>
</dbReference>
<keyword evidence="5" id="KW-0479">Metal-binding</keyword>
<feature type="compositionally biased region" description="Basic and acidic residues" evidence="12">
    <location>
        <begin position="321"/>
        <end position="331"/>
    </location>
</feature>
<evidence type="ECO:0000256" key="4">
    <source>
        <dbReference type="ARBA" id="ARBA00022670"/>
    </source>
</evidence>
<keyword evidence="8" id="KW-0378">Hydrolase</keyword>
<keyword evidence="13" id="KW-0812">Transmembrane</keyword>
<dbReference type="PROSITE" id="PS50235">
    <property type="entry name" value="USP_3"/>
    <property type="match status" value="1"/>
</dbReference>
<dbReference type="PANTHER" id="PTHR24006">
    <property type="entry name" value="UBIQUITIN CARBOXYL-TERMINAL HYDROLASE"/>
    <property type="match status" value="1"/>
</dbReference>
<evidence type="ECO:0000256" key="12">
    <source>
        <dbReference type="SAM" id="MobiDB-lite"/>
    </source>
</evidence>
<dbReference type="PROSITE" id="PS50865">
    <property type="entry name" value="ZF_MYND_2"/>
    <property type="match status" value="1"/>
</dbReference>
<sequence length="949" mass="106291">MLEPRETDIPALFLVFVVLPLVTYILLGKWSESTKKKEKISLLAQQAAEESLRFEAMAAASVVPHLPLPNNSTHQCARCFGPSTTRCKQCKSVWYCSGKCQIIHWREIHKHECQQLDDNWGNSSPKVADFHGGISLDRGVDSQAFEYKVNQPMLEDASSENTSYPAIGSLPSATTACTKVDTSGIPLMERRSVDKRPSHKSNRGTLNRSVERLSDSSDQAPMGGVYCSPLSCNTPVKEASMRHKLQLRESDSLQDPDVNIHSGVTIGPANSRSTQEGRHVIQKQNKHVLDMRNSYAIQNSSDSEMGLGNSQSDSMNGGNLQKKETTSHEEVTDANSSTQRASIKRSNKAKNASHSQGTKLHKSPNSTMIASREQMCSDLDQKGVTAYDSKTARTKDAVPALGNNGVSSMGIMKMIGLMKPSKLERQETSEENTDRQKKVKMLFPYEDFVKLFHYEVFNISPRGLINCGNSCYANAVLQCLSCTKPLGMFLLRRSHSRACCVRDWCLMCELEQHVMMLRESGGPLSPSRILSHMRSINCQMGDGSQEDAHEFLRLLVASMQSICLEGFGGENVVDPRLQETTFIQYTFGGRLRSKVKCLRCHHESERSENIMDLTLEIFGWVESLEDALTQFTSPEDLDGENMYRCGRCAAYVRARKQLSIQEAPNILTIVLKRFEEGSYGKINKCITFPEMLDMIPFMTGTDDIPPLYILYAVVVHLDTLNASFSGHYISYIKDLRGNWFRIDDTEVQAVEMSQVMSEGAYILFYMRSSSRAARSCTRKTTRQQAYGFSKHWLSRAQKFSRPEHSKLNHRVADPEPFRIMNGNRLPAEIYGQSMGSEFSDATSSDWSLFTSSDEASFTTESTRDSFSTVDYADASNIDPISSIFNTTMYSSGYPPQKTLACSMFSTSKAQTRFFSEQKGSVVEYILPTQHACFECVESQEFKKGQHAAC</sequence>
<gene>
    <name evidence="16" type="ORF">ACH5RR_028241</name>
</gene>
<evidence type="ECO:0000256" key="5">
    <source>
        <dbReference type="ARBA" id="ARBA00022723"/>
    </source>
</evidence>
<evidence type="ECO:0000256" key="2">
    <source>
        <dbReference type="ARBA" id="ARBA00009085"/>
    </source>
</evidence>
<feature type="region of interest" description="Disordered" evidence="12">
    <location>
        <begin position="300"/>
        <end position="366"/>
    </location>
</feature>
<feature type="compositionally biased region" description="Polar residues" evidence="12">
    <location>
        <begin position="300"/>
        <end position="319"/>
    </location>
</feature>
<comment type="caution">
    <text evidence="16">The sequence shown here is derived from an EMBL/GenBank/DDBJ whole genome shotgun (WGS) entry which is preliminary data.</text>
</comment>
<evidence type="ECO:0000259" key="14">
    <source>
        <dbReference type="PROSITE" id="PS50235"/>
    </source>
</evidence>
<dbReference type="Proteomes" id="UP001630127">
    <property type="component" value="Unassembled WGS sequence"/>
</dbReference>
<dbReference type="GO" id="GO:0006508">
    <property type="term" value="P:proteolysis"/>
    <property type="evidence" value="ECO:0007669"/>
    <property type="project" value="UniProtKB-KW"/>
</dbReference>
<keyword evidence="10" id="KW-0862">Zinc</keyword>
<organism evidence="16 17">
    <name type="scientific">Cinchona calisaya</name>
    <dbReference type="NCBI Taxonomy" id="153742"/>
    <lineage>
        <taxon>Eukaryota</taxon>
        <taxon>Viridiplantae</taxon>
        <taxon>Streptophyta</taxon>
        <taxon>Embryophyta</taxon>
        <taxon>Tracheophyta</taxon>
        <taxon>Spermatophyta</taxon>
        <taxon>Magnoliopsida</taxon>
        <taxon>eudicotyledons</taxon>
        <taxon>Gunneridae</taxon>
        <taxon>Pentapetalae</taxon>
        <taxon>asterids</taxon>
        <taxon>lamiids</taxon>
        <taxon>Gentianales</taxon>
        <taxon>Rubiaceae</taxon>
        <taxon>Cinchonoideae</taxon>
        <taxon>Cinchoneae</taxon>
        <taxon>Cinchona</taxon>
    </lineage>
</organism>
<dbReference type="PANTHER" id="PTHR24006:SF685">
    <property type="entry name" value="UBIQUITIN CARBOXYL-TERMINAL HYDROLASE 15"/>
    <property type="match status" value="1"/>
</dbReference>
<dbReference type="GO" id="GO:0008270">
    <property type="term" value="F:zinc ion binding"/>
    <property type="evidence" value="ECO:0007669"/>
    <property type="project" value="UniProtKB-KW"/>
</dbReference>
<reference evidence="16 17" key="1">
    <citation type="submission" date="2024-11" db="EMBL/GenBank/DDBJ databases">
        <title>A near-complete genome assembly of Cinchona calisaya.</title>
        <authorList>
            <person name="Lian D.C."/>
            <person name="Zhao X.W."/>
            <person name="Wei L."/>
        </authorList>
    </citation>
    <scope>NUCLEOTIDE SEQUENCE [LARGE SCALE GENOMIC DNA]</scope>
    <source>
        <tissue evidence="16">Nenye</tissue>
    </source>
</reference>
<keyword evidence="17" id="KW-1185">Reference proteome</keyword>
<feature type="domain" description="MYND-type" evidence="15">
    <location>
        <begin position="76"/>
        <end position="113"/>
    </location>
</feature>
<dbReference type="SUPFAM" id="SSF54001">
    <property type="entry name" value="Cysteine proteinases"/>
    <property type="match status" value="1"/>
</dbReference>
<feature type="compositionally biased region" description="Polar residues" evidence="12">
    <location>
        <begin position="349"/>
        <end position="366"/>
    </location>
</feature>
<dbReference type="EMBL" id="JBJUIK010000012">
    <property type="protein sequence ID" value="KAL3508840.1"/>
    <property type="molecule type" value="Genomic_DNA"/>
</dbReference>
<keyword evidence="13" id="KW-0472">Membrane</keyword>
<evidence type="ECO:0000313" key="16">
    <source>
        <dbReference type="EMBL" id="KAL3508840.1"/>
    </source>
</evidence>
<dbReference type="InterPro" id="IPR018200">
    <property type="entry name" value="USP_CS"/>
</dbReference>
<dbReference type="FunFam" id="3.90.70.10:FF:000026">
    <property type="entry name" value="Ubiquitin carboxyl-terminal hydrolase 15"/>
    <property type="match status" value="1"/>
</dbReference>
<dbReference type="Gene3D" id="3.90.70.10">
    <property type="entry name" value="Cysteine proteinases"/>
    <property type="match status" value="1"/>
</dbReference>
<evidence type="ECO:0000256" key="3">
    <source>
        <dbReference type="ARBA" id="ARBA00012759"/>
    </source>
</evidence>
<dbReference type="FunFam" id="6.10.140.2220:FF:000006">
    <property type="entry name" value="Ubiquitin carboxyl-terminal hydrolase 15"/>
    <property type="match status" value="1"/>
</dbReference>
<dbReference type="EC" id="3.4.19.12" evidence="3"/>
<comment type="similarity">
    <text evidence="2">Belongs to the peptidase C19 family.</text>
</comment>
<dbReference type="InterPro" id="IPR002893">
    <property type="entry name" value="Znf_MYND"/>
</dbReference>
<keyword evidence="9" id="KW-0788">Thiol protease</keyword>
<evidence type="ECO:0000256" key="10">
    <source>
        <dbReference type="ARBA" id="ARBA00022833"/>
    </source>
</evidence>
<dbReference type="Pfam" id="PF01753">
    <property type="entry name" value="zf-MYND"/>
    <property type="match status" value="1"/>
</dbReference>
<keyword evidence="7" id="KW-0833">Ubl conjugation pathway</keyword>
<dbReference type="Gene3D" id="6.10.140.2220">
    <property type="match status" value="1"/>
</dbReference>
<evidence type="ECO:0000256" key="6">
    <source>
        <dbReference type="ARBA" id="ARBA00022771"/>
    </source>
</evidence>
<evidence type="ECO:0000256" key="7">
    <source>
        <dbReference type="ARBA" id="ARBA00022786"/>
    </source>
</evidence>
<dbReference type="Pfam" id="PF00443">
    <property type="entry name" value="UCH"/>
    <property type="match status" value="1"/>
</dbReference>
<evidence type="ECO:0000256" key="9">
    <source>
        <dbReference type="ARBA" id="ARBA00022807"/>
    </source>
</evidence>
<accession>A0ABD2YS60</accession>
<dbReference type="AlphaFoldDB" id="A0ABD2YS60"/>
<feature type="domain" description="USP" evidence="14">
    <location>
        <begin position="462"/>
        <end position="768"/>
    </location>
</feature>
<evidence type="ECO:0000259" key="15">
    <source>
        <dbReference type="PROSITE" id="PS50865"/>
    </source>
</evidence>
<evidence type="ECO:0000256" key="11">
    <source>
        <dbReference type="PROSITE-ProRule" id="PRU00134"/>
    </source>
</evidence>
<feature type="region of interest" description="Disordered" evidence="12">
    <location>
        <begin position="192"/>
        <end position="220"/>
    </location>
</feature>
<evidence type="ECO:0000256" key="1">
    <source>
        <dbReference type="ARBA" id="ARBA00000707"/>
    </source>
</evidence>
<keyword evidence="4" id="KW-0645">Protease</keyword>
<evidence type="ECO:0000313" key="17">
    <source>
        <dbReference type="Proteomes" id="UP001630127"/>
    </source>
</evidence>
<dbReference type="CDD" id="cd02661">
    <property type="entry name" value="Peptidase_C19E"/>
    <property type="match status" value="1"/>
</dbReference>
<feature type="transmembrane region" description="Helical" evidence="13">
    <location>
        <begin position="12"/>
        <end position="30"/>
    </location>
</feature>
<evidence type="ECO:0000256" key="13">
    <source>
        <dbReference type="SAM" id="Phobius"/>
    </source>
</evidence>
<name>A0ABD2YS60_9GENT</name>
<dbReference type="InterPro" id="IPR050164">
    <property type="entry name" value="Peptidase_C19"/>
</dbReference>
<dbReference type="InterPro" id="IPR028889">
    <property type="entry name" value="USP"/>
</dbReference>
<evidence type="ECO:0000256" key="8">
    <source>
        <dbReference type="ARBA" id="ARBA00022801"/>
    </source>
</evidence>
<dbReference type="PROSITE" id="PS00972">
    <property type="entry name" value="USP_1"/>
    <property type="match status" value="1"/>
</dbReference>
<keyword evidence="13" id="KW-1133">Transmembrane helix</keyword>
<proteinExistence type="inferred from homology"/>
<feature type="region of interest" description="Disordered" evidence="12">
    <location>
        <begin position="249"/>
        <end position="279"/>
    </location>
</feature>